<accession>A0AAP2CKB3</accession>
<sequence length="130" mass="13701">MRPLWLALAALGAGMPAQAQELPAGWAQLYDVQFVAVSGGGVPALVLRYLAPEIGREGGSLSYDDVAPELDEICNGDGILAAASVAALGQPIAEIVVTVMDRPIEWGTADPEATMFREAYLLGEEGCQWQ</sequence>
<dbReference type="RefSeq" id="WP_327792233.1">
    <property type="nucleotide sequence ID" value="NZ_JADQAZ010000001.1"/>
</dbReference>
<evidence type="ECO:0000313" key="2">
    <source>
        <dbReference type="EMBL" id="MBT0956017.1"/>
    </source>
</evidence>
<dbReference type="Pfam" id="PF20107">
    <property type="entry name" value="DUF6497"/>
    <property type="match status" value="1"/>
</dbReference>
<name>A0AAP2CKB3_9RHOB</name>
<feature type="signal peptide" evidence="1">
    <location>
        <begin position="1"/>
        <end position="19"/>
    </location>
</feature>
<protein>
    <submittedName>
        <fullName evidence="2">Uncharacterized protein</fullName>
    </submittedName>
</protein>
<organism evidence="2 3">
    <name type="scientific">Harenicola maris</name>
    <dbReference type="NCBI Taxonomy" id="2841044"/>
    <lineage>
        <taxon>Bacteria</taxon>
        <taxon>Pseudomonadati</taxon>
        <taxon>Pseudomonadota</taxon>
        <taxon>Alphaproteobacteria</taxon>
        <taxon>Rhodobacterales</taxon>
        <taxon>Paracoccaceae</taxon>
        <taxon>Harenicola</taxon>
    </lineage>
</organism>
<dbReference type="AlphaFoldDB" id="A0AAP2CKB3"/>
<reference evidence="2 3" key="1">
    <citation type="journal article" date="2021" name="Arch. Microbiol.">
        <title>Harenicola maris gen. nov., sp. nov. isolated from the Sea of Japan shallow sediments.</title>
        <authorList>
            <person name="Romanenko L.A."/>
            <person name="Kurilenko V.V."/>
            <person name="Chernysheva N.Y."/>
            <person name="Tekutyeva L.A."/>
            <person name="Velansky P.V."/>
            <person name="Svetashev V.I."/>
            <person name="Isaeva M.P."/>
        </authorList>
    </citation>
    <scope>NUCLEOTIDE SEQUENCE [LARGE SCALE GENOMIC DNA]</scope>
    <source>
        <strain evidence="2 3">KMM 3653</strain>
    </source>
</reference>
<evidence type="ECO:0000256" key="1">
    <source>
        <dbReference type="SAM" id="SignalP"/>
    </source>
</evidence>
<keyword evidence="1" id="KW-0732">Signal</keyword>
<comment type="caution">
    <text evidence="2">The sequence shown here is derived from an EMBL/GenBank/DDBJ whole genome shotgun (WGS) entry which is preliminary data.</text>
</comment>
<dbReference type="Proteomes" id="UP001315686">
    <property type="component" value="Unassembled WGS sequence"/>
</dbReference>
<gene>
    <name evidence="2" type="ORF">IV417_01340</name>
</gene>
<dbReference type="EMBL" id="JADQAZ010000001">
    <property type="protein sequence ID" value="MBT0956017.1"/>
    <property type="molecule type" value="Genomic_DNA"/>
</dbReference>
<dbReference type="InterPro" id="IPR045467">
    <property type="entry name" value="DUF6497"/>
</dbReference>
<feature type="chain" id="PRO_5043025287" evidence="1">
    <location>
        <begin position="20"/>
        <end position="130"/>
    </location>
</feature>
<keyword evidence="3" id="KW-1185">Reference proteome</keyword>
<proteinExistence type="predicted"/>
<evidence type="ECO:0000313" key="3">
    <source>
        <dbReference type="Proteomes" id="UP001315686"/>
    </source>
</evidence>